<dbReference type="Proteomes" id="UP000663193">
    <property type="component" value="Chromosome 10"/>
</dbReference>
<dbReference type="RefSeq" id="XP_001797349.1">
    <property type="nucleotide sequence ID" value="XM_001797297.1"/>
</dbReference>
<protein>
    <recommendedName>
        <fullName evidence="3">RNase III domain-containing protein</fullName>
    </recommendedName>
</protein>
<dbReference type="EMBL" id="CP069032">
    <property type="protein sequence ID" value="QRD00083.1"/>
    <property type="molecule type" value="Genomic_DNA"/>
</dbReference>
<feature type="compositionally biased region" description="Basic residues" evidence="2">
    <location>
        <begin position="413"/>
        <end position="422"/>
    </location>
</feature>
<evidence type="ECO:0000256" key="1">
    <source>
        <dbReference type="ARBA" id="ARBA00022884"/>
    </source>
</evidence>
<feature type="region of interest" description="Disordered" evidence="2">
    <location>
        <begin position="540"/>
        <end position="562"/>
    </location>
</feature>
<dbReference type="Pfam" id="PF00636">
    <property type="entry name" value="Ribonuclease_3"/>
    <property type="match status" value="1"/>
</dbReference>
<organism evidence="4 5">
    <name type="scientific">Phaeosphaeria nodorum (strain SN15 / ATCC MYA-4574 / FGSC 10173)</name>
    <name type="common">Glume blotch fungus</name>
    <name type="synonym">Parastagonospora nodorum</name>
    <dbReference type="NCBI Taxonomy" id="321614"/>
    <lineage>
        <taxon>Eukaryota</taxon>
        <taxon>Fungi</taxon>
        <taxon>Dikarya</taxon>
        <taxon>Ascomycota</taxon>
        <taxon>Pezizomycotina</taxon>
        <taxon>Dothideomycetes</taxon>
        <taxon>Pleosporomycetidae</taxon>
        <taxon>Pleosporales</taxon>
        <taxon>Pleosporineae</taxon>
        <taxon>Phaeosphaeriaceae</taxon>
        <taxon>Parastagonospora</taxon>
    </lineage>
</organism>
<feature type="compositionally biased region" description="Basic and acidic residues" evidence="2">
    <location>
        <begin position="451"/>
        <end position="486"/>
    </location>
</feature>
<dbReference type="KEGG" id="pno:SNOG_06991"/>
<reference evidence="5" key="1">
    <citation type="journal article" date="2021" name="BMC Genomics">
        <title>Chromosome-level genome assembly and manually-curated proteome of model necrotroph Parastagonospora nodorum Sn15 reveals a genome-wide trove of candidate effector homologs, and redundancy of virulence-related functions within an accessory chromosome.</title>
        <authorList>
            <person name="Bertazzoni S."/>
            <person name="Jones D.A.B."/>
            <person name="Phan H.T."/>
            <person name="Tan K.-C."/>
            <person name="Hane J.K."/>
        </authorList>
    </citation>
    <scope>NUCLEOTIDE SEQUENCE [LARGE SCALE GENOMIC DNA]</scope>
    <source>
        <strain evidence="5">SN15 / ATCC MYA-4574 / FGSC 10173)</strain>
    </source>
</reference>
<dbReference type="VEuPathDB" id="FungiDB:JI435_069910"/>
<feature type="region of interest" description="Disordered" evidence="2">
    <location>
        <begin position="403"/>
        <end position="501"/>
    </location>
</feature>
<dbReference type="SMART" id="SM00535">
    <property type="entry name" value="RIBOc"/>
    <property type="match status" value="1"/>
</dbReference>
<dbReference type="Gene3D" id="1.10.1520.10">
    <property type="entry name" value="Ribonuclease III domain"/>
    <property type="match status" value="1"/>
</dbReference>
<dbReference type="GO" id="GO:0003723">
    <property type="term" value="F:RNA binding"/>
    <property type="evidence" value="ECO:0007669"/>
    <property type="project" value="UniProtKB-KW"/>
</dbReference>
<proteinExistence type="predicted"/>
<evidence type="ECO:0000313" key="4">
    <source>
        <dbReference type="EMBL" id="QRD00083.1"/>
    </source>
</evidence>
<dbReference type="InterPro" id="IPR036389">
    <property type="entry name" value="RNase_III_sf"/>
</dbReference>
<dbReference type="AlphaFoldDB" id="A0A7U2F7B0"/>
<dbReference type="CDD" id="cd00593">
    <property type="entry name" value="RIBOc"/>
    <property type="match status" value="1"/>
</dbReference>
<feature type="region of interest" description="Disordered" evidence="2">
    <location>
        <begin position="267"/>
        <end position="286"/>
    </location>
</feature>
<sequence length="843" mass="95509">MAHDKSWLHQVWRRFQYSSIGKTSARPGASRWRIKDVVRTRSERLVAWLQNRPCHHYGHRAQIPELFQRRDLTLLALYNARLRLKTPPPKYHHDLLDAAATLGALEVRLGYTFQNRMTGIEALKVTGNVHSLYYDGAVYETGMNNRLALLGDRVLSLALCEIWFQTDHPNGGYALMSSQTVSRAALAVTGHKLGLHLSILTGDGKGVTRDNIAETFEAIMGAVYVDSGYNMKVVKDVIGRQKIDDHFYLKSREEIKESDILKEPINQNSETSSCEQGTTARDEQNGPMTWAEMDVKNVILTHPHRRNIKRLERWINQGSNREKSAMALRALQKYARLVKQGTRPDPMTVFSGIERAEKLSYLVESEKDSSESHKYGLEEAKEKSMNFGVREKHPGFRRLTQIMEPNGPEESRHKRQALQRHAHLPEQGQNRKPLNVRSELQNGVAPSQIADLRKDASESPEKGLREAEPKRVNTEAVERSVREFSEPKVSSSKSSFDHDNGKVEFGAEKHRNHVNMVQESQHTMAKEDEAKEVYTVNSMPHKRPSTRFSPLRSTATEPSVEKLEQTTVASHIDAWASLDSEANTKPLVEFASERPFLESDMDRFFGGLLYRDFHETAGDGLRPRRIERTHKAIKSNPRTIKELLSLANIFNMRLAKGMVVVARQTHLIRLRIRTAASSKEKAQVLPVVKKCKSADNRSSMRTLFEAVIITAMENGLRFGSTAWSIFVRNSLERGEKDPQTAKIQLWRAKNQEEIELFGEENRMYYNPSAVQKAASNTSTGRSVGVKGQPESPTSELRERTSEGEDQGVTAQSFEVPKILNEAEKSLTSTTGILHRFQAFLGSK</sequence>
<dbReference type="SUPFAM" id="SSF69065">
    <property type="entry name" value="RNase III domain-like"/>
    <property type="match status" value="1"/>
</dbReference>
<dbReference type="GO" id="GO:0004525">
    <property type="term" value="F:ribonuclease III activity"/>
    <property type="evidence" value="ECO:0007669"/>
    <property type="project" value="InterPro"/>
</dbReference>
<dbReference type="PROSITE" id="PS50142">
    <property type="entry name" value="RNASE_3_2"/>
    <property type="match status" value="1"/>
</dbReference>
<name>A0A7U2F7B0_PHANO</name>
<keyword evidence="5" id="KW-1185">Reference proteome</keyword>
<keyword evidence="1" id="KW-0694">RNA-binding</keyword>
<evidence type="ECO:0000313" key="5">
    <source>
        <dbReference type="Proteomes" id="UP000663193"/>
    </source>
</evidence>
<evidence type="ECO:0000259" key="3">
    <source>
        <dbReference type="PROSITE" id="PS50142"/>
    </source>
</evidence>
<dbReference type="GO" id="GO:0006396">
    <property type="term" value="P:RNA processing"/>
    <property type="evidence" value="ECO:0007669"/>
    <property type="project" value="InterPro"/>
</dbReference>
<dbReference type="OrthoDB" id="67027at2759"/>
<feature type="compositionally biased region" description="Polar residues" evidence="2">
    <location>
        <begin position="427"/>
        <end position="445"/>
    </location>
</feature>
<dbReference type="PANTHER" id="PTHR11207:SF0">
    <property type="entry name" value="RIBONUCLEASE 3"/>
    <property type="match status" value="1"/>
</dbReference>
<dbReference type="PANTHER" id="PTHR11207">
    <property type="entry name" value="RIBONUCLEASE III"/>
    <property type="match status" value="1"/>
</dbReference>
<evidence type="ECO:0000256" key="2">
    <source>
        <dbReference type="SAM" id="MobiDB-lite"/>
    </source>
</evidence>
<feature type="compositionally biased region" description="Polar residues" evidence="2">
    <location>
        <begin position="267"/>
        <end position="279"/>
    </location>
</feature>
<dbReference type="InterPro" id="IPR000999">
    <property type="entry name" value="RNase_III_dom"/>
</dbReference>
<feature type="region of interest" description="Disordered" evidence="2">
    <location>
        <begin position="770"/>
        <end position="813"/>
    </location>
</feature>
<accession>A0A7U2F7B0</accession>
<feature type="compositionally biased region" description="Polar residues" evidence="2">
    <location>
        <begin position="546"/>
        <end position="557"/>
    </location>
</feature>
<gene>
    <name evidence="4" type="ORF">JI435_069910</name>
</gene>
<feature type="domain" description="RNase III" evidence="3">
    <location>
        <begin position="102"/>
        <end position="228"/>
    </location>
</feature>